<organism evidence="2 3">
    <name type="scientific">Dracunculus medinensis</name>
    <name type="common">Guinea worm</name>
    <dbReference type="NCBI Taxonomy" id="318479"/>
    <lineage>
        <taxon>Eukaryota</taxon>
        <taxon>Metazoa</taxon>
        <taxon>Ecdysozoa</taxon>
        <taxon>Nematoda</taxon>
        <taxon>Chromadorea</taxon>
        <taxon>Rhabditida</taxon>
        <taxon>Spirurina</taxon>
        <taxon>Dracunculoidea</taxon>
        <taxon>Dracunculidae</taxon>
        <taxon>Dracunculus</taxon>
    </lineage>
</organism>
<feature type="compositionally biased region" description="Low complexity" evidence="1">
    <location>
        <begin position="1"/>
        <end position="19"/>
    </location>
</feature>
<dbReference type="PANTHER" id="PTHR23352">
    <property type="entry name" value="NEURAL PROLIFERATION DIFFERENTIATION AND CONTROL PROTEIN-1 NPDC-1 PROTEIN"/>
    <property type="match status" value="1"/>
</dbReference>
<proteinExistence type="predicted"/>
<dbReference type="WBParaSite" id="DME_0000720401-mRNA-1">
    <property type="protein sequence ID" value="DME_0000720401-mRNA-1"/>
    <property type="gene ID" value="DME_0000720401"/>
</dbReference>
<feature type="region of interest" description="Disordered" evidence="1">
    <location>
        <begin position="40"/>
        <end position="62"/>
    </location>
</feature>
<evidence type="ECO:0000256" key="1">
    <source>
        <dbReference type="SAM" id="MobiDB-lite"/>
    </source>
</evidence>
<dbReference type="AlphaFoldDB" id="A0A0N4UHZ6"/>
<dbReference type="GO" id="GO:0016020">
    <property type="term" value="C:membrane"/>
    <property type="evidence" value="ECO:0007669"/>
    <property type="project" value="InterPro"/>
</dbReference>
<feature type="compositionally biased region" description="Basic and acidic residues" evidence="1">
    <location>
        <begin position="40"/>
        <end position="49"/>
    </location>
</feature>
<feature type="compositionally biased region" description="Acidic residues" evidence="1">
    <location>
        <begin position="171"/>
        <end position="183"/>
    </location>
</feature>
<reference evidence="3" key="1">
    <citation type="submission" date="2017-02" db="UniProtKB">
        <authorList>
            <consortium name="WormBaseParasite"/>
        </authorList>
    </citation>
    <scope>IDENTIFICATION</scope>
</reference>
<protein>
    <submittedName>
        <fullName evidence="3">Muscular LMNA-interacting protein</fullName>
    </submittedName>
</protein>
<dbReference type="PANTHER" id="PTHR23352:SF2">
    <property type="entry name" value="NEURAL PROLIFERATION DIFFERENTIATION AND CONTROL PROTEIN 1"/>
    <property type="match status" value="1"/>
</dbReference>
<sequence>LSYDDQSSYNSPNNQQQNPEETERIMEQFIELQGLGGKEDYYGKEFERPRKLKSRTGEPTALTAQKKGQNEFVELIEPKPANQLKHTEQIEKRVPVALAESKTIMQGNLALKSQSLASEKFDFARYAPAGPGREKKKRGDEGLAYKAQLHHYQQTKQKIISGDEQVAPVPDPDEMSEASDDDTNNFSVYECPGLAPTGDIEVQNPNFDTRH</sequence>
<evidence type="ECO:0000313" key="3">
    <source>
        <dbReference type="WBParaSite" id="DME_0000720401-mRNA-1"/>
    </source>
</evidence>
<feature type="region of interest" description="Disordered" evidence="1">
    <location>
        <begin position="158"/>
        <end position="211"/>
    </location>
</feature>
<dbReference type="InterPro" id="IPR009635">
    <property type="entry name" value="NPDC1"/>
</dbReference>
<dbReference type="Pfam" id="PF06809">
    <property type="entry name" value="NPDC1"/>
    <property type="match status" value="1"/>
</dbReference>
<dbReference type="Proteomes" id="UP000038040">
    <property type="component" value="Unplaced"/>
</dbReference>
<feature type="region of interest" description="Disordered" evidence="1">
    <location>
        <begin position="1"/>
        <end position="22"/>
    </location>
</feature>
<name>A0A0N4UHZ6_DRAME</name>
<evidence type="ECO:0000313" key="2">
    <source>
        <dbReference type="Proteomes" id="UP000038040"/>
    </source>
</evidence>
<accession>A0A0N4UHZ6</accession>